<evidence type="ECO:0000313" key="3">
    <source>
        <dbReference type="Proteomes" id="UP000664698"/>
    </source>
</evidence>
<feature type="compositionally biased region" description="Low complexity" evidence="1">
    <location>
        <begin position="25"/>
        <end position="36"/>
    </location>
</feature>
<feature type="region of interest" description="Disordered" evidence="1">
    <location>
        <begin position="17"/>
        <end position="49"/>
    </location>
</feature>
<evidence type="ECO:0000256" key="1">
    <source>
        <dbReference type="SAM" id="MobiDB-lite"/>
    </source>
</evidence>
<sequence length="49" mass="5079">MLPAITTFCRCFSGASGTGIGGGASSTSPYPSSRNSAGLAHMERELEQW</sequence>
<gene>
    <name evidence="2" type="ORF">J0A67_04630</name>
</gene>
<protein>
    <submittedName>
        <fullName evidence="2">Uncharacterized protein</fullName>
    </submittedName>
</protein>
<comment type="caution">
    <text evidence="2">The sequence shown here is derived from an EMBL/GenBank/DDBJ whole genome shotgun (WGS) entry which is preliminary data.</text>
</comment>
<organism evidence="2 3">
    <name type="scientific">Algoriphagus aestuariicola</name>
    <dbReference type="NCBI Taxonomy" id="1852016"/>
    <lineage>
        <taxon>Bacteria</taxon>
        <taxon>Pseudomonadati</taxon>
        <taxon>Bacteroidota</taxon>
        <taxon>Cytophagia</taxon>
        <taxon>Cytophagales</taxon>
        <taxon>Cyclobacteriaceae</taxon>
        <taxon>Algoriphagus</taxon>
    </lineage>
</organism>
<name>A0ABS3BLG3_9BACT</name>
<dbReference type="EMBL" id="JAFKCW010000001">
    <property type="protein sequence ID" value="MBN7800133.1"/>
    <property type="molecule type" value="Genomic_DNA"/>
</dbReference>
<dbReference type="Proteomes" id="UP000664698">
    <property type="component" value="Unassembled WGS sequence"/>
</dbReference>
<accession>A0ABS3BLG3</accession>
<proteinExistence type="predicted"/>
<evidence type="ECO:0000313" key="2">
    <source>
        <dbReference type="EMBL" id="MBN7800133.1"/>
    </source>
</evidence>
<dbReference type="RefSeq" id="WP_206568092.1">
    <property type="nucleotide sequence ID" value="NZ_JAFKCW010000001.1"/>
</dbReference>
<reference evidence="2 3" key="1">
    <citation type="submission" date="2021-03" db="EMBL/GenBank/DDBJ databases">
        <title>novel species isolated from a fishpond in China.</title>
        <authorList>
            <person name="Lu H."/>
            <person name="Cai Z."/>
        </authorList>
    </citation>
    <scope>NUCLEOTIDE SEQUENCE [LARGE SCALE GENOMIC DNA]</scope>
    <source>
        <strain evidence="2 3">JCM 31546</strain>
    </source>
</reference>
<keyword evidence="3" id="KW-1185">Reference proteome</keyword>